<dbReference type="SMART" id="SM00744">
    <property type="entry name" value="RINGv"/>
    <property type="match status" value="1"/>
</dbReference>
<accession>A0A8S1SWF8</accession>
<keyword evidence="10" id="KW-0732">Signal</keyword>
<evidence type="ECO:0000256" key="9">
    <source>
        <dbReference type="SAM" id="Phobius"/>
    </source>
</evidence>
<evidence type="ECO:0000256" key="1">
    <source>
        <dbReference type="ARBA" id="ARBA00004370"/>
    </source>
</evidence>
<dbReference type="Pfam" id="PF13639">
    <property type="entry name" value="zf-RING_2"/>
    <property type="match status" value="1"/>
</dbReference>
<feature type="chain" id="PRO_5035749877" description="RING-type domain-containing protein" evidence="10">
    <location>
        <begin position="16"/>
        <end position="474"/>
    </location>
</feature>
<keyword evidence="4 8" id="KW-0863">Zinc-finger</keyword>
<evidence type="ECO:0000256" key="5">
    <source>
        <dbReference type="ARBA" id="ARBA00022833"/>
    </source>
</evidence>
<dbReference type="InterPro" id="IPR011016">
    <property type="entry name" value="Znf_RING-CH"/>
</dbReference>
<evidence type="ECO:0000256" key="6">
    <source>
        <dbReference type="ARBA" id="ARBA00022989"/>
    </source>
</evidence>
<keyword evidence="3" id="KW-0479">Metal-binding</keyword>
<keyword evidence="6 9" id="KW-1133">Transmembrane helix</keyword>
<feature type="signal peptide" evidence="10">
    <location>
        <begin position="1"/>
        <end position="15"/>
    </location>
</feature>
<feature type="domain" description="RING-type" evidence="11">
    <location>
        <begin position="365"/>
        <end position="406"/>
    </location>
</feature>
<dbReference type="SMART" id="SM00184">
    <property type="entry name" value="RING"/>
    <property type="match status" value="1"/>
</dbReference>
<evidence type="ECO:0000256" key="3">
    <source>
        <dbReference type="ARBA" id="ARBA00022723"/>
    </source>
</evidence>
<evidence type="ECO:0000313" key="13">
    <source>
        <dbReference type="Proteomes" id="UP000683925"/>
    </source>
</evidence>
<evidence type="ECO:0000313" key="12">
    <source>
        <dbReference type="EMBL" id="CAD8143639.1"/>
    </source>
</evidence>
<dbReference type="InterPro" id="IPR000742">
    <property type="entry name" value="EGF"/>
</dbReference>
<gene>
    <name evidence="12" type="ORF">POCTA_138.1.T0150138</name>
</gene>
<keyword evidence="7 9" id="KW-0472">Membrane</keyword>
<dbReference type="AlphaFoldDB" id="A0A8S1SWF8"/>
<evidence type="ECO:0000256" key="8">
    <source>
        <dbReference type="PROSITE-ProRule" id="PRU00175"/>
    </source>
</evidence>
<reference evidence="12" key="1">
    <citation type="submission" date="2021-01" db="EMBL/GenBank/DDBJ databases">
        <authorList>
            <consortium name="Genoscope - CEA"/>
            <person name="William W."/>
        </authorList>
    </citation>
    <scope>NUCLEOTIDE SEQUENCE</scope>
</reference>
<dbReference type="EMBL" id="CAJJDP010000015">
    <property type="protein sequence ID" value="CAD8143639.1"/>
    <property type="molecule type" value="Genomic_DNA"/>
</dbReference>
<dbReference type="InterPro" id="IPR001841">
    <property type="entry name" value="Znf_RING"/>
</dbReference>
<feature type="transmembrane region" description="Helical" evidence="9">
    <location>
        <begin position="291"/>
        <end position="315"/>
    </location>
</feature>
<evidence type="ECO:0000256" key="4">
    <source>
        <dbReference type="ARBA" id="ARBA00022771"/>
    </source>
</evidence>
<dbReference type="PROSITE" id="PS00022">
    <property type="entry name" value="EGF_1"/>
    <property type="match status" value="1"/>
</dbReference>
<evidence type="ECO:0000256" key="2">
    <source>
        <dbReference type="ARBA" id="ARBA00022692"/>
    </source>
</evidence>
<dbReference type="OrthoDB" id="9984778at2759"/>
<dbReference type="PANTHER" id="PTHR46539:SF1">
    <property type="entry name" value="E3 UBIQUITIN-PROTEIN LIGASE ATL42"/>
    <property type="match status" value="1"/>
</dbReference>
<protein>
    <recommendedName>
        <fullName evidence="11">RING-type domain-containing protein</fullName>
    </recommendedName>
</protein>
<dbReference type="Proteomes" id="UP000683925">
    <property type="component" value="Unassembled WGS sequence"/>
</dbReference>
<dbReference type="PANTHER" id="PTHR46539">
    <property type="entry name" value="E3 UBIQUITIN-PROTEIN LIGASE ATL42"/>
    <property type="match status" value="1"/>
</dbReference>
<organism evidence="12 13">
    <name type="scientific">Paramecium octaurelia</name>
    <dbReference type="NCBI Taxonomy" id="43137"/>
    <lineage>
        <taxon>Eukaryota</taxon>
        <taxon>Sar</taxon>
        <taxon>Alveolata</taxon>
        <taxon>Ciliophora</taxon>
        <taxon>Intramacronucleata</taxon>
        <taxon>Oligohymenophorea</taxon>
        <taxon>Peniculida</taxon>
        <taxon>Parameciidae</taxon>
        <taxon>Paramecium</taxon>
    </lineage>
</organism>
<proteinExistence type="predicted"/>
<keyword evidence="5" id="KW-0862">Zinc</keyword>
<evidence type="ECO:0000256" key="10">
    <source>
        <dbReference type="SAM" id="SignalP"/>
    </source>
</evidence>
<evidence type="ECO:0000256" key="7">
    <source>
        <dbReference type="ARBA" id="ARBA00023136"/>
    </source>
</evidence>
<dbReference type="PROSITE" id="PS50089">
    <property type="entry name" value="ZF_RING_2"/>
    <property type="match status" value="1"/>
</dbReference>
<dbReference type="OMA" id="CAKECKN"/>
<keyword evidence="13" id="KW-1185">Reference proteome</keyword>
<keyword evidence="2 9" id="KW-0812">Transmembrane</keyword>
<dbReference type="GO" id="GO:0008270">
    <property type="term" value="F:zinc ion binding"/>
    <property type="evidence" value="ECO:0007669"/>
    <property type="project" value="UniProtKB-KW"/>
</dbReference>
<sequence length="474" mass="54763">MITFILICLWKTSLSQTQDQQYIDVKGFQFFTINGILYKQLSDKQKVTITLTYKVGEFPILLICDDKPQDDKINDYNSISKENCKIDINAYDQKVEMQTLSLTKKEKSQSFQANFNVYYIDNPNIFIGAYSKLQSTFNISSKIQSLYNCAKECKNRGRCIYGICECQEGTFGDDCSVVGTNIKDLIKLSPNTLYYFDLYSTGTPFYRTLSNSIPIRQQCYVETPFFDEGSLIITNILELSNEQIEECKNLTQALEDESQIKLNSYFIFKIYSKFEVSIISNDSNADGLSKIMMMIFIPVFVLIFFLLVCCGVKFYKRKLDETQVPIKVEQQSEEKNFINLYIPTYKFEQVKELIQEEVNINDLYCSICLDAFSTEHDVKVTYCKHIYHSECLTLWIQKTKICPLCRAPLDEKTLASLINQRSETMIDQILSKIQPESKQIKIFTLNSLSSLNGPNTLQAFQNLNYQGSLVFVEQ</sequence>
<name>A0A8S1SWF8_PAROT</name>
<comment type="caution">
    <text evidence="12">The sequence shown here is derived from an EMBL/GenBank/DDBJ whole genome shotgun (WGS) entry which is preliminary data.</text>
</comment>
<dbReference type="GO" id="GO:0016020">
    <property type="term" value="C:membrane"/>
    <property type="evidence" value="ECO:0007669"/>
    <property type="project" value="UniProtKB-SubCell"/>
</dbReference>
<evidence type="ECO:0000259" key="11">
    <source>
        <dbReference type="PROSITE" id="PS50089"/>
    </source>
</evidence>
<comment type="subcellular location">
    <subcellularLocation>
        <location evidence="1">Membrane</location>
    </subcellularLocation>
</comment>